<accession>A0A6V8Q743</accession>
<dbReference type="Proteomes" id="UP000569018">
    <property type="component" value="Unassembled WGS sequence"/>
</dbReference>
<reference evidence="1 2" key="1">
    <citation type="journal article" date="2020" name="Front. Microbiol.">
        <title>Single-cell genomics of novel Actinobacteria with the Wood-Ljungdahl pathway discovered in a serpentinizing system.</title>
        <authorList>
            <person name="Merino N."/>
            <person name="Kawai M."/>
            <person name="Boyd E.S."/>
            <person name="Colman D.R."/>
            <person name="McGlynn S.E."/>
            <person name="Nealson K.H."/>
            <person name="Kurokawa K."/>
            <person name="Hongoh Y."/>
        </authorList>
    </citation>
    <scope>NUCLEOTIDE SEQUENCE [LARGE SCALE GENOMIC DNA]</scope>
    <source>
        <strain evidence="1 2">S47</strain>
    </source>
</reference>
<gene>
    <name evidence="1" type="ORF">HKBW3S47_02266</name>
</gene>
<organism evidence="1 2">
    <name type="scientific">Candidatus Hakubella thermalkaliphila</name>
    <dbReference type="NCBI Taxonomy" id="2754717"/>
    <lineage>
        <taxon>Bacteria</taxon>
        <taxon>Bacillati</taxon>
        <taxon>Actinomycetota</taxon>
        <taxon>Actinomycetota incertae sedis</taxon>
        <taxon>Candidatus Hakubellales</taxon>
        <taxon>Candidatus Hakubellaceae</taxon>
        <taxon>Candidatus Hakubella</taxon>
    </lineage>
</organism>
<name>A0A6V8Q743_9ACTN</name>
<feature type="non-terminal residue" evidence="1">
    <location>
        <position position="1"/>
    </location>
</feature>
<sequence>TKKGKRKQKVNEHVKERMVKAGGHNVYLTEKIMKKRKTRKKAERA</sequence>
<protein>
    <submittedName>
        <fullName evidence="1">Uncharacterized protein</fullName>
    </submittedName>
</protein>
<proteinExistence type="predicted"/>
<dbReference type="EMBL" id="BLSD01000316">
    <property type="protein sequence ID" value="GFP40569.1"/>
    <property type="molecule type" value="Genomic_DNA"/>
</dbReference>
<dbReference type="AlphaFoldDB" id="A0A6V8Q743"/>
<comment type="caution">
    <text evidence="1">The sequence shown here is derived from an EMBL/GenBank/DDBJ whole genome shotgun (WGS) entry which is preliminary data.</text>
</comment>
<evidence type="ECO:0000313" key="1">
    <source>
        <dbReference type="EMBL" id="GFP40569.1"/>
    </source>
</evidence>
<evidence type="ECO:0000313" key="2">
    <source>
        <dbReference type="Proteomes" id="UP000569018"/>
    </source>
</evidence>